<dbReference type="Pfam" id="PF00202">
    <property type="entry name" value="Aminotran_3"/>
    <property type="match status" value="1"/>
</dbReference>
<keyword evidence="5" id="KW-1185">Reference proteome</keyword>
<organism evidence="4 5">
    <name type="scientific">Aquiluna borgnonia</name>
    <dbReference type="NCBI Taxonomy" id="2499157"/>
    <lineage>
        <taxon>Bacteria</taxon>
        <taxon>Bacillati</taxon>
        <taxon>Actinomycetota</taxon>
        <taxon>Actinomycetes</taxon>
        <taxon>Micrococcales</taxon>
        <taxon>Microbacteriaceae</taxon>
        <taxon>Luna cluster</taxon>
        <taxon>Luna-1 subcluster</taxon>
        <taxon>Aquiluna</taxon>
    </lineage>
</organism>
<evidence type="ECO:0000256" key="1">
    <source>
        <dbReference type="ARBA" id="ARBA00001933"/>
    </source>
</evidence>
<accession>A0A7D4PXJ8</accession>
<proteinExistence type="inferred from homology"/>
<evidence type="ECO:0000256" key="2">
    <source>
        <dbReference type="ARBA" id="ARBA00022898"/>
    </source>
</evidence>
<protein>
    <submittedName>
        <fullName evidence="4">Aminotransferase class III-fold pyridoxal phosphate-dependent enzyme</fullName>
    </submittedName>
</protein>
<dbReference type="NCBIfam" id="NF005453">
    <property type="entry name" value="PRK07046.1"/>
    <property type="match status" value="1"/>
</dbReference>
<dbReference type="InterPro" id="IPR015422">
    <property type="entry name" value="PyrdxlP-dep_Trfase_small"/>
</dbReference>
<name>A0A7D4PXJ8_9MICO</name>
<dbReference type="AlphaFoldDB" id="A0A7D4PXJ8"/>
<keyword evidence="2 3" id="KW-0663">Pyridoxal phosphate</keyword>
<sequence>MQAYGDRERLDNLFREENNRYILTHPASRENHEKALGPMVEGVPMIWMSKWPGPYPVYVEHAKGAHFTDVDGNMYTDFCLGDTGAMCGHAPDPTVKAVQNQIAKGSTFMLPTEDAIASASLLAERFGLPKWQFTLSATDANRHMLRYSRHVTGRSKIAIHDYCYHGTVDETFAVMDDAGNTVPRRDNVGKPIDLKETTVVIPFNDLEAAERAFATGEVAAMLMEPALTNIGIVLPQPGYLEGMQELCLKYDVIWILDETHTISAGPGGMTRKYNLQPDAVVLGKTIGGGVPVGAFGLTQELAMRIATSTNLESIDIGGVGGTLAGNALSMAAVRATLSEVLTPKAFERMEKLAELWVANVQQVIDEFELPWQVSRIGCRGEYSFRATAPITGREAADADDFELQQYLQLHAINRGILMTPFHNMALMSPATDEEDVAHHHAHFREAVEALYRD</sequence>
<reference evidence="4 5" key="1">
    <citation type="submission" date="2020-05" db="EMBL/GenBank/DDBJ databases">
        <title>Aquirufa sp. strain 15G-AUS-rot a new Aquirufa species.</title>
        <authorList>
            <person name="Pitt A."/>
            <person name="Hahn M.W."/>
        </authorList>
    </citation>
    <scope>NUCLEOTIDE SEQUENCE [LARGE SCALE GENOMIC DNA]</scope>
    <source>
        <strain evidence="4 5">15G-AUS-rot</strain>
    </source>
</reference>
<dbReference type="EMBL" id="CP054056">
    <property type="protein sequence ID" value="QKJ25484.1"/>
    <property type="molecule type" value="Genomic_DNA"/>
</dbReference>
<dbReference type="InterPro" id="IPR005814">
    <property type="entry name" value="Aminotrans_3"/>
</dbReference>
<dbReference type="Gene3D" id="3.90.1150.10">
    <property type="entry name" value="Aspartate Aminotransferase, domain 1"/>
    <property type="match status" value="1"/>
</dbReference>
<dbReference type="GO" id="GO:0030170">
    <property type="term" value="F:pyridoxal phosphate binding"/>
    <property type="evidence" value="ECO:0007669"/>
    <property type="project" value="InterPro"/>
</dbReference>
<comment type="cofactor">
    <cofactor evidence="1">
        <name>pyridoxal 5'-phosphate</name>
        <dbReference type="ChEBI" id="CHEBI:597326"/>
    </cofactor>
</comment>
<dbReference type="SUPFAM" id="SSF53383">
    <property type="entry name" value="PLP-dependent transferases"/>
    <property type="match status" value="1"/>
</dbReference>
<dbReference type="Proteomes" id="UP000501003">
    <property type="component" value="Chromosome"/>
</dbReference>
<dbReference type="InterPro" id="IPR015424">
    <property type="entry name" value="PyrdxlP-dep_Trfase"/>
</dbReference>
<dbReference type="PANTHER" id="PTHR43713">
    <property type="entry name" value="GLUTAMATE-1-SEMIALDEHYDE 2,1-AMINOMUTASE"/>
    <property type="match status" value="1"/>
</dbReference>
<keyword evidence="4" id="KW-0032">Aminotransferase</keyword>
<gene>
    <name evidence="4" type="ORF">HRU87_04720</name>
</gene>
<dbReference type="GO" id="GO:0008483">
    <property type="term" value="F:transaminase activity"/>
    <property type="evidence" value="ECO:0007669"/>
    <property type="project" value="UniProtKB-KW"/>
</dbReference>
<dbReference type="RefSeq" id="WP_173493781.1">
    <property type="nucleotide sequence ID" value="NZ_CP054056.1"/>
</dbReference>
<evidence type="ECO:0000313" key="5">
    <source>
        <dbReference type="Proteomes" id="UP000501003"/>
    </source>
</evidence>
<comment type="similarity">
    <text evidence="3">Belongs to the class-III pyridoxal-phosphate-dependent aminotransferase family.</text>
</comment>
<dbReference type="Gene3D" id="3.40.640.10">
    <property type="entry name" value="Type I PLP-dependent aspartate aminotransferase-like (Major domain)"/>
    <property type="match status" value="1"/>
</dbReference>
<dbReference type="KEGG" id="aqg:HRU87_04720"/>
<dbReference type="PANTHER" id="PTHR43713:SF3">
    <property type="entry name" value="GLUTAMATE-1-SEMIALDEHYDE 2,1-AMINOMUTASE 1, CHLOROPLASTIC-RELATED"/>
    <property type="match status" value="1"/>
</dbReference>
<evidence type="ECO:0000313" key="4">
    <source>
        <dbReference type="EMBL" id="QKJ25484.1"/>
    </source>
</evidence>
<keyword evidence="4" id="KW-0808">Transferase</keyword>
<dbReference type="InterPro" id="IPR015421">
    <property type="entry name" value="PyrdxlP-dep_Trfase_major"/>
</dbReference>
<evidence type="ECO:0000256" key="3">
    <source>
        <dbReference type="RuleBase" id="RU003560"/>
    </source>
</evidence>